<dbReference type="Gene3D" id="1.10.10.2240">
    <property type="match status" value="1"/>
</dbReference>
<dbReference type="Proteomes" id="UP000019488">
    <property type="component" value="Unassembled WGS sequence"/>
</dbReference>
<proteinExistence type="predicted"/>
<dbReference type="PANTHER" id="PTHR10937">
    <property type="entry name" value="GLUCOSAMINE--FRUCTOSE-6-PHOSPHATE AMINOTRANSFERASE, ISOMERIZING"/>
    <property type="match status" value="1"/>
</dbReference>
<reference evidence="2" key="1">
    <citation type="journal article" date="2014" name="Genome Announc.">
        <title>Draft Genome Sequences of Two Lactobacillus Strains, L. farraginis JCM 14108T and L. composti JCM 14202T, Isolated from Compost of Distilled Shochu Residue.</title>
        <authorList>
            <person name="Yuki M."/>
            <person name="Oshima K."/>
            <person name="Suda W."/>
            <person name="Kitahara M."/>
            <person name="Kitamura K."/>
            <person name="Iida T."/>
            <person name="Hattori M."/>
            <person name="Ohkuma M."/>
        </authorList>
    </citation>
    <scope>NUCLEOTIDE SEQUENCE [LARGE SCALE GENOMIC DNA]</scope>
    <source>
        <strain evidence="2">JCM 14108</strain>
    </source>
</reference>
<dbReference type="CDD" id="cd05710">
    <property type="entry name" value="SIS_1"/>
    <property type="match status" value="1"/>
</dbReference>
<name>X0QGG7_9LACO</name>
<evidence type="ECO:0000259" key="1">
    <source>
        <dbReference type="PROSITE" id="PS51464"/>
    </source>
</evidence>
<dbReference type="RefSeq" id="WP_035180950.1">
    <property type="nucleotide sequence ID" value="NZ_AZFY01000020.1"/>
</dbReference>
<dbReference type="InterPro" id="IPR046348">
    <property type="entry name" value="SIS_dom_sf"/>
</dbReference>
<dbReference type="STRING" id="1423743.FD41_GL001201"/>
<dbReference type="AlphaFoldDB" id="X0QGG7"/>
<dbReference type="PATRIC" id="fig|1423743.5.peg.1244"/>
<dbReference type="GO" id="GO:0006487">
    <property type="term" value="P:protein N-linked glycosylation"/>
    <property type="evidence" value="ECO:0007669"/>
    <property type="project" value="TreeGrafter"/>
</dbReference>
<dbReference type="GO" id="GO:0006047">
    <property type="term" value="P:UDP-N-acetylglucosamine metabolic process"/>
    <property type="evidence" value="ECO:0007669"/>
    <property type="project" value="TreeGrafter"/>
</dbReference>
<dbReference type="GO" id="GO:0006002">
    <property type="term" value="P:fructose 6-phosphate metabolic process"/>
    <property type="evidence" value="ECO:0007669"/>
    <property type="project" value="TreeGrafter"/>
</dbReference>
<dbReference type="GO" id="GO:0097367">
    <property type="term" value="F:carbohydrate derivative binding"/>
    <property type="evidence" value="ECO:0007669"/>
    <property type="project" value="InterPro"/>
</dbReference>
<keyword evidence="2" id="KW-0413">Isomerase</keyword>
<feature type="domain" description="SIS" evidence="1">
    <location>
        <begin position="14"/>
        <end position="167"/>
    </location>
</feature>
<dbReference type="Gene3D" id="3.40.50.10490">
    <property type="entry name" value="Glucose-6-phosphate isomerase like protein, domain 1"/>
    <property type="match status" value="1"/>
</dbReference>
<dbReference type="InterPro" id="IPR001347">
    <property type="entry name" value="SIS_dom"/>
</dbReference>
<gene>
    <name evidence="3" type="ORF">FD41_GL001201</name>
    <name evidence="2" type="ORF">JCM14108_2767</name>
</gene>
<protein>
    <submittedName>
        <fullName evidence="2">Putative phosphosugar isomerase</fullName>
    </submittedName>
    <submittedName>
        <fullName evidence="3">Sugar isomerase (SIS)</fullName>
    </submittedName>
</protein>
<evidence type="ECO:0000313" key="4">
    <source>
        <dbReference type="Proteomes" id="UP000019488"/>
    </source>
</evidence>
<comment type="caution">
    <text evidence="2">The sequence shown here is derived from an EMBL/GenBank/DDBJ whole genome shotgun (WGS) entry which is preliminary data.</text>
</comment>
<organism evidence="2 4">
    <name type="scientific">Lentilactobacillus farraginis DSM 18382 = JCM 14108</name>
    <dbReference type="NCBI Taxonomy" id="1423743"/>
    <lineage>
        <taxon>Bacteria</taxon>
        <taxon>Bacillati</taxon>
        <taxon>Bacillota</taxon>
        <taxon>Bacilli</taxon>
        <taxon>Lactobacillales</taxon>
        <taxon>Lactobacillaceae</taxon>
        <taxon>Lentilactobacillus</taxon>
    </lineage>
</organism>
<dbReference type="EMBL" id="AZFY01000020">
    <property type="protein sequence ID" value="KRM11723.1"/>
    <property type="molecule type" value="Genomic_DNA"/>
</dbReference>
<evidence type="ECO:0000313" key="3">
    <source>
        <dbReference type="EMBL" id="KRM11723.1"/>
    </source>
</evidence>
<reference evidence="3 5" key="2">
    <citation type="journal article" date="2015" name="Genome Announc.">
        <title>Expanding the biotechnology potential of lactobacilli through comparative genomics of 213 strains and associated genera.</title>
        <authorList>
            <person name="Sun Z."/>
            <person name="Harris H.M."/>
            <person name="McCann A."/>
            <person name="Guo C."/>
            <person name="Argimon S."/>
            <person name="Zhang W."/>
            <person name="Yang X."/>
            <person name="Jeffery I.B."/>
            <person name="Cooney J.C."/>
            <person name="Kagawa T.F."/>
            <person name="Liu W."/>
            <person name="Song Y."/>
            <person name="Salvetti E."/>
            <person name="Wrobel A."/>
            <person name="Rasinkangas P."/>
            <person name="Parkhill J."/>
            <person name="Rea M.C."/>
            <person name="O'Sullivan O."/>
            <person name="Ritari J."/>
            <person name="Douillard F.P."/>
            <person name="Paul Ross R."/>
            <person name="Yang R."/>
            <person name="Briner A.E."/>
            <person name="Felis G.E."/>
            <person name="de Vos W.M."/>
            <person name="Barrangou R."/>
            <person name="Klaenhammer T.R."/>
            <person name="Caufield P.W."/>
            <person name="Cui Y."/>
            <person name="Zhang H."/>
            <person name="O'Toole P.W."/>
        </authorList>
    </citation>
    <scope>NUCLEOTIDE SEQUENCE [LARGE SCALE GENOMIC DNA]</scope>
    <source>
        <strain evidence="3 5">DSM 18382</strain>
    </source>
</reference>
<sequence>METQTTSEKDIKAIIEDIQKKQADIDTVLFIGCGASMSELYGGKYFLQQNSRQLKTNLLNANEFNYARPLSAGKHCICIIASHGGNTPESVEAVHNAKKWRCHTIAITHEVGSDLTKEADYVVTHAFFESYATKAAKQKVVTEIALECLQTFEGYQYYDEMLTAFKKIDQVINNAAASVIESAKDFGQTYKNDSLIYTLASGPSFGAGYSTANFIFMEMQWIASPVLDSGEYFHGPFEMTNSGTPYVLFMNDGSTRHLDTRALEFLQRFNARYTVIDAKDYGLDQAASQNVIDYFNPLLLTGVMRVYMEQLAIARNHPYTKRQYMWKLENY</sequence>
<dbReference type="Pfam" id="PF01380">
    <property type="entry name" value="SIS"/>
    <property type="match status" value="1"/>
</dbReference>
<dbReference type="GO" id="GO:0004360">
    <property type="term" value="F:glutamine-fructose-6-phosphate transaminase (isomerizing) activity"/>
    <property type="evidence" value="ECO:0007669"/>
    <property type="project" value="TreeGrafter"/>
</dbReference>
<keyword evidence="5" id="KW-1185">Reference proteome</keyword>
<dbReference type="EMBL" id="BAKI01000043">
    <property type="protein sequence ID" value="GAF37710.1"/>
    <property type="molecule type" value="Genomic_DNA"/>
</dbReference>
<dbReference type="PROSITE" id="PS51464">
    <property type="entry name" value="SIS"/>
    <property type="match status" value="1"/>
</dbReference>
<dbReference type="GO" id="GO:0016853">
    <property type="term" value="F:isomerase activity"/>
    <property type="evidence" value="ECO:0007669"/>
    <property type="project" value="UniProtKB-KW"/>
</dbReference>
<dbReference type="Proteomes" id="UP000051966">
    <property type="component" value="Unassembled WGS sequence"/>
</dbReference>
<dbReference type="InterPro" id="IPR035488">
    <property type="entry name" value="FrlB_SIS"/>
</dbReference>
<accession>X0QGG7</accession>
<dbReference type="SUPFAM" id="SSF53697">
    <property type="entry name" value="SIS domain"/>
    <property type="match status" value="1"/>
</dbReference>
<evidence type="ECO:0000313" key="2">
    <source>
        <dbReference type="EMBL" id="GAF37710.1"/>
    </source>
</evidence>
<evidence type="ECO:0000313" key="5">
    <source>
        <dbReference type="Proteomes" id="UP000051966"/>
    </source>
</evidence>
<dbReference type="PANTHER" id="PTHR10937:SF14">
    <property type="entry name" value="FRUCTOSELYSINE 6-PHOSPHATE DEGLYCASE"/>
    <property type="match status" value="1"/>
</dbReference>
<dbReference type="Gene3D" id="3.40.50.12570">
    <property type="match status" value="1"/>
</dbReference>
<dbReference type="OrthoDB" id="9782098at2"/>